<comment type="caution">
    <text evidence="3">The sequence shown here is derived from an EMBL/GenBank/DDBJ whole genome shotgun (WGS) entry which is preliminary data.</text>
</comment>
<dbReference type="Pfam" id="PF01476">
    <property type="entry name" value="LysM"/>
    <property type="match status" value="1"/>
</dbReference>
<evidence type="ECO:0000313" key="3">
    <source>
        <dbReference type="EMBL" id="MCU9592861.1"/>
    </source>
</evidence>
<reference evidence="3 4" key="1">
    <citation type="submission" date="2022-10" db="EMBL/GenBank/DDBJ databases">
        <title>Description of Fervidibacillus gen. nov. in the family Fervidibacillaceae fam. nov. with two species, Fervidibacillus albus sp. nov., and Fervidibacillus halotolerans sp. nov., isolated from tidal flat sediments.</title>
        <authorList>
            <person name="Kwon K.K."/>
            <person name="Yang S.-H."/>
        </authorList>
    </citation>
    <scope>NUCLEOTIDE SEQUENCE [LARGE SCALE GENOMIC DNA]</scope>
    <source>
        <strain evidence="3 4">DSM 23332</strain>
    </source>
</reference>
<accession>A0ABT2WD78</accession>
<evidence type="ECO:0000256" key="1">
    <source>
        <dbReference type="SAM" id="MobiDB-lite"/>
    </source>
</evidence>
<feature type="domain" description="LysM" evidence="2">
    <location>
        <begin position="385"/>
        <end position="429"/>
    </location>
</feature>
<feature type="compositionally biased region" description="Basic and acidic residues" evidence="1">
    <location>
        <begin position="339"/>
        <end position="365"/>
    </location>
</feature>
<protein>
    <submittedName>
        <fullName evidence="3">LysM peptidoglycan-binding domain-containing protein</fullName>
    </submittedName>
</protein>
<proteinExistence type="predicted"/>
<keyword evidence="4" id="KW-1185">Reference proteome</keyword>
<dbReference type="SUPFAM" id="SSF54106">
    <property type="entry name" value="LysM domain"/>
    <property type="match status" value="1"/>
</dbReference>
<dbReference type="RefSeq" id="WP_263060623.1">
    <property type="nucleotide sequence ID" value="NZ_JAOUSE010000001.1"/>
</dbReference>
<dbReference type="EMBL" id="JAOUSE010000001">
    <property type="protein sequence ID" value="MCU9592861.1"/>
    <property type="molecule type" value="Genomic_DNA"/>
</dbReference>
<dbReference type="InterPro" id="IPR036779">
    <property type="entry name" value="LysM_dom_sf"/>
</dbReference>
<evidence type="ECO:0000259" key="2">
    <source>
        <dbReference type="PROSITE" id="PS51782"/>
    </source>
</evidence>
<gene>
    <name evidence="3" type="ORF">OEV82_00150</name>
</gene>
<dbReference type="Proteomes" id="UP001208656">
    <property type="component" value="Unassembled WGS sequence"/>
</dbReference>
<organism evidence="3 4">
    <name type="scientific">Pallidibacillus thermolactis</name>
    <dbReference type="NCBI Taxonomy" id="251051"/>
    <lineage>
        <taxon>Bacteria</taxon>
        <taxon>Bacillati</taxon>
        <taxon>Bacillota</taxon>
        <taxon>Bacilli</taxon>
        <taxon>Bacillales</taxon>
        <taxon>Bacillaceae</taxon>
        <taxon>Pallidibacillus</taxon>
    </lineage>
</organism>
<dbReference type="InterPro" id="IPR018392">
    <property type="entry name" value="LysM"/>
</dbReference>
<dbReference type="Pfam" id="PF20918">
    <property type="entry name" value="SPOCS_spoVID-N"/>
    <property type="match status" value="1"/>
</dbReference>
<feature type="compositionally biased region" description="Polar residues" evidence="1">
    <location>
        <begin position="221"/>
        <end position="249"/>
    </location>
</feature>
<feature type="compositionally biased region" description="Basic and acidic residues" evidence="1">
    <location>
        <begin position="273"/>
        <end position="319"/>
    </location>
</feature>
<dbReference type="PANTHER" id="PTHR33734">
    <property type="entry name" value="LYSM DOMAIN-CONTAINING GPI-ANCHORED PROTEIN 2"/>
    <property type="match status" value="1"/>
</dbReference>
<sequence>MSEHNQPSAIKFSLEETVWFRKGEEIEELVSLSLEPDVTIHDLDQFISVRGSLKMYGEYKKNKGVQREEDSFSYSGKKFVTVVESREEGISEFHYDFPVDITVPKSRVKNIEELDVIIDMFDYDTKDHNCLTVTTDVSIIGVESDEATIYNRENLIEREGEEKGHDDVKTPEINNQLFAYNEVPTLDLDDEEEEEDTFVVEAKKERTEEDKNTPIPIQYMPPTNHNMFSEYTTSNEDNQSEANNRNVNETADEKSKAHDEELQLVEYVQSDSTDDHESVRGNVQEKEVSEKKQDDQKVTYLKIDKHKDEQEVHRVSSEHEETDSNDQPIEIVNLQTSDDEQRLSEEESEDKNIKLHSHTEREEKESISLTQFFARKDENSVAKMKIYIVQEDDTLEDIAERYEVSVSQILRFNSLEPHQDAYEGQILYIPETQKSHH</sequence>
<evidence type="ECO:0000313" key="4">
    <source>
        <dbReference type="Proteomes" id="UP001208656"/>
    </source>
</evidence>
<dbReference type="InterPro" id="IPR048862">
    <property type="entry name" value="SPOCS_spoVID_N"/>
</dbReference>
<feature type="compositionally biased region" description="Basic and acidic residues" evidence="1">
    <location>
        <begin position="251"/>
        <end position="261"/>
    </location>
</feature>
<feature type="region of interest" description="Disordered" evidence="1">
    <location>
        <begin position="204"/>
        <end position="365"/>
    </location>
</feature>
<dbReference type="PROSITE" id="PS51782">
    <property type="entry name" value="LYSM"/>
    <property type="match status" value="1"/>
</dbReference>
<name>A0ABT2WD78_9BACI</name>
<dbReference type="CDD" id="cd00118">
    <property type="entry name" value="LysM"/>
    <property type="match status" value="1"/>
</dbReference>
<dbReference type="PANTHER" id="PTHR33734:SF36">
    <property type="entry name" value="STAGE VI SPORULATION PROTEIN D"/>
    <property type="match status" value="1"/>
</dbReference>
<dbReference type="Gene3D" id="3.10.350.10">
    <property type="entry name" value="LysM domain"/>
    <property type="match status" value="1"/>
</dbReference>
<dbReference type="SMART" id="SM00257">
    <property type="entry name" value="LysM"/>
    <property type="match status" value="1"/>
</dbReference>